<dbReference type="CDD" id="cd08195">
    <property type="entry name" value="DHQS"/>
    <property type="match status" value="1"/>
</dbReference>
<dbReference type="OrthoDB" id="9806583at2"/>
<organism evidence="20 21">
    <name type="scientific">Heliorestis acidaminivorans</name>
    <dbReference type="NCBI Taxonomy" id="553427"/>
    <lineage>
        <taxon>Bacteria</taxon>
        <taxon>Bacillati</taxon>
        <taxon>Bacillota</taxon>
        <taxon>Clostridia</taxon>
        <taxon>Eubacteriales</taxon>
        <taxon>Heliobacteriaceae</taxon>
        <taxon>Heliorestis</taxon>
    </lineage>
</organism>
<evidence type="ECO:0000256" key="8">
    <source>
        <dbReference type="ARBA" id="ARBA00022490"/>
    </source>
</evidence>
<name>A0A6I0F2M8_9FIRM</name>
<dbReference type="GO" id="GO:0046872">
    <property type="term" value="F:metal ion binding"/>
    <property type="evidence" value="ECO:0007669"/>
    <property type="project" value="UniProtKB-KW"/>
</dbReference>
<dbReference type="Gene3D" id="3.40.50.1970">
    <property type="match status" value="1"/>
</dbReference>
<comment type="caution">
    <text evidence="20">The sequence shown here is derived from an EMBL/GenBank/DDBJ whole genome shotgun (WGS) entry which is preliminary data.</text>
</comment>
<evidence type="ECO:0000313" key="21">
    <source>
        <dbReference type="Proteomes" id="UP000468766"/>
    </source>
</evidence>
<dbReference type="GO" id="GO:0009073">
    <property type="term" value="P:aromatic amino acid family biosynthetic process"/>
    <property type="evidence" value="ECO:0007669"/>
    <property type="project" value="UniProtKB-KW"/>
</dbReference>
<dbReference type="NCBIfam" id="TIGR01357">
    <property type="entry name" value="aroB"/>
    <property type="match status" value="1"/>
</dbReference>
<dbReference type="SUPFAM" id="SSF56796">
    <property type="entry name" value="Dehydroquinate synthase-like"/>
    <property type="match status" value="1"/>
</dbReference>
<feature type="binding site" evidence="17">
    <location>
        <position position="162"/>
    </location>
    <ligand>
        <name>NAD(+)</name>
        <dbReference type="ChEBI" id="CHEBI:57540"/>
    </ligand>
</feature>
<dbReference type="EMBL" id="WBXO01000013">
    <property type="protein sequence ID" value="KAB2951305.1"/>
    <property type="molecule type" value="Genomic_DNA"/>
</dbReference>
<dbReference type="InterPro" id="IPR030960">
    <property type="entry name" value="DHQS/DOIS_N"/>
</dbReference>
<dbReference type="GO" id="GO:0008652">
    <property type="term" value="P:amino acid biosynthetic process"/>
    <property type="evidence" value="ECO:0007669"/>
    <property type="project" value="UniProtKB-KW"/>
</dbReference>
<dbReference type="PANTHER" id="PTHR43622:SF7">
    <property type="entry name" value="3-DEHYDROQUINATE SYNTHASE, CHLOROPLASTIC"/>
    <property type="match status" value="1"/>
</dbReference>
<dbReference type="InterPro" id="IPR016037">
    <property type="entry name" value="DHQ_synth_AroB"/>
</dbReference>
<evidence type="ECO:0000256" key="7">
    <source>
        <dbReference type="ARBA" id="ARBA00017684"/>
    </source>
</evidence>
<gene>
    <name evidence="17" type="primary">aroB</name>
    <name evidence="20" type="ORF">F9B85_13130</name>
</gene>
<dbReference type="UniPathway" id="UPA00053">
    <property type="reaction ID" value="UER00085"/>
</dbReference>
<comment type="cofactor">
    <cofactor evidence="17">
        <name>Co(2+)</name>
        <dbReference type="ChEBI" id="CHEBI:48828"/>
    </cofactor>
    <cofactor evidence="17">
        <name>Zn(2+)</name>
        <dbReference type="ChEBI" id="CHEBI:29105"/>
    </cofactor>
    <text evidence="17">Binds 1 divalent metal cation per subunit. Can use either Co(2+) or Zn(2+).</text>
</comment>
<evidence type="ECO:0000256" key="4">
    <source>
        <dbReference type="ARBA" id="ARBA00004661"/>
    </source>
</evidence>
<keyword evidence="11 17" id="KW-0547">Nucleotide-binding</keyword>
<evidence type="ECO:0000256" key="5">
    <source>
        <dbReference type="ARBA" id="ARBA00005412"/>
    </source>
</evidence>
<evidence type="ECO:0000256" key="12">
    <source>
        <dbReference type="ARBA" id="ARBA00022833"/>
    </source>
</evidence>
<comment type="caution">
    <text evidence="17">Lacks conserved residue(s) required for the propagation of feature annotation.</text>
</comment>
<reference evidence="20 21" key="1">
    <citation type="submission" date="2019-10" db="EMBL/GenBank/DDBJ databases">
        <title>Whole-genome sequence of the extremophile Heliorestis acidaminivorans DSM 24790.</title>
        <authorList>
            <person name="Kyndt J.A."/>
            <person name="Meyer T.E."/>
        </authorList>
    </citation>
    <scope>NUCLEOTIDE SEQUENCE [LARGE SCALE GENOMIC DNA]</scope>
    <source>
        <strain evidence="20 21">DSM 24790</strain>
    </source>
</reference>
<evidence type="ECO:0000256" key="1">
    <source>
        <dbReference type="ARBA" id="ARBA00001393"/>
    </source>
</evidence>
<feature type="binding site" evidence="17">
    <location>
        <begin position="140"/>
        <end position="141"/>
    </location>
    <ligand>
        <name>NAD(+)</name>
        <dbReference type="ChEBI" id="CHEBI:57540"/>
    </ligand>
</feature>
<evidence type="ECO:0000313" key="20">
    <source>
        <dbReference type="EMBL" id="KAB2951305.1"/>
    </source>
</evidence>
<feature type="domain" description="3-dehydroquinate synthase N-terminal" evidence="18">
    <location>
        <begin position="78"/>
        <end position="190"/>
    </location>
</feature>
<evidence type="ECO:0000256" key="17">
    <source>
        <dbReference type="HAMAP-Rule" id="MF_00110"/>
    </source>
</evidence>
<comment type="similarity">
    <text evidence="5 17">Belongs to the sugar phosphate cyclases superfamily. Dehydroquinate synthase family.</text>
</comment>
<sequence>MTEKSPTKNIQAQVEVQLDERSYPIYIGHDILTQAHQILESVIRGKKILLVTNNEVYDLHGHTLQLSMEKTAQEVQVVTIPDGEQHKNLEILSALYDAAVEGNLERSSVVVALGGGIVGDMAGLLAATYMRGIGFVQVPTTLLAQVDSSVGGKVAVNHLRGKNLIGAFYQPQAVLIDTKTLETLPEREINAGFAEVIKTAMLGDSNLFSYLEDNIDNILKLKPIELSHVIAACCRVKAAVVSADEEEHGIRAILNLGHTYGHAIETLTNYQTYRHGEAVAIGMIAACRLAEKVNNLTPEIRERLTKLLEKANLPTQFPLFPREKWQMVFALDKKVKAGNVIFILPERIGSAQIVNTIPLESALEVVEELQKDS</sequence>
<dbReference type="EC" id="4.2.3.4" evidence="6 17"/>
<dbReference type="PIRSF" id="PIRSF001455">
    <property type="entry name" value="DHQ_synth"/>
    <property type="match status" value="1"/>
</dbReference>
<dbReference type="Pfam" id="PF01761">
    <property type="entry name" value="DHQ_synthase"/>
    <property type="match status" value="1"/>
</dbReference>
<dbReference type="InterPro" id="IPR050071">
    <property type="entry name" value="Dehydroquinate_synthase"/>
</dbReference>
<evidence type="ECO:0000259" key="18">
    <source>
        <dbReference type="Pfam" id="PF01761"/>
    </source>
</evidence>
<feature type="binding site" evidence="17">
    <location>
        <position position="195"/>
    </location>
    <ligand>
        <name>Zn(2+)</name>
        <dbReference type="ChEBI" id="CHEBI:29105"/>
    </ligand>
</feature>
<dbReference type="GO" id="GO:0009423">
    <property type="term" value="P:chorismate biosynthetic process"/>
    <property type="evidence" value="ECO:0007669"/>
    <property type="project" value="UniProtKB-UniRule"/>
</dbReference>
<comment type="subcellular location">
    <subcellularLocation>
        <location evidence="3 17">Cytoplasm</location>
    </subcellularLocation>
</comment>
<keyword evidence="10 17" id="KW-0479">Metal-binding</keyword>
<keyword evidence="9 17" id="KW-0028">Amino-acid biosynthesis</keyword>
<dbReference type="Pfam" id="PF24621">
    <property type="entry name" value="DHQS_C"/>
    <property type="match status" value="1"/>
</dbReference>
<feature type="binding site" evidence="17">
    <location>
        <begin position="180"/>
        <end position="183"/>
    </location>
    <ligand>
        <name>NAD(+)</name>
        <dbReference type="ChEBI" id="CHEBI:57540"/>
    </ligand>
</feature>
<dbReference type="AlphaFoldDB" id="A0A6I0F2M8"/>
<keyword evidence="8 17" id="KW-0963">Cytoplasm</keyword>
<dbReference type="RefSeq" id="WP_151621679.1">
    <property type="nucleotide sequence ID" value="NZ_WBXO01000013.1"/>
</dbReference>
<feature type="binding site" evidence="17">
    <location>
        <position position="275"/>
    </location>
    <ligand>
        <name>Zn(2+)</name>
        <dbReference type="ChEBI" id="CHEBI:29105"/>
    </ligand>
</feature>
<evidence type="ECO:0000256" key="9">
    <source>
        <dbReference type="ARBA" id="ARBA00022605"/>
    </source>
</evidence>
<evidence type="ECO:0000259" key="19">
    <source>
        <dbReference type="Pfam" id="PF24621"/>
    </source>
</evidence>
<comment type="cofactor">
    <cofactor evidence="2 17">
        <name>NAD(+)</name>
        <dbReference type="ChEBI" id="CHEBI:57540"/>
    </cofactor>
</comment>
<dbReference type="GO" id="GO:0000166">
    <property type="term" value="F:nucleotide binding"/>
    <property type="evidence" value="ECO:0007669"/>
    <property type="project" value="UniProtKB-KW"/>
</dbReference>
<feature type="binding site" evidence="17">
    <location>
        <begin position="82"/>
        <end position="87"/>
    </location>
    <ligand>
        <name>NAD(+)</name>
        <dbReference type="ChEBI" id="CHEBI:57540"/>
    </ligand>
</feature>
<evidence type="ECO:0000256" key="14">
    <source>
        <dbReference type="ARBA" id="ARBA00023141"/>
    </source>
</evidence>
<feature type="binding site" evidence="17">
    <location>
        <position position="258"/>
    </location>
    <ligand>
        <name>Zn(2+)</name>
        <dbReference type="ChEBI" id="CHEBI:29105"/>
    </ligand>
</feature>
<dbReference type="GO" id="GO:0005737">
    <property type="term" value="C:cytoplasm"/>
    <property type="evidence" value="ECO:0007669"/>
    <property type="project" value="UniProtKB-SubCell"/>
</dbReference>
<proteinExistence type="inferred from homology"/>
<protein>
    <recommendedName>
        <fullName evidence="7 17">3-dehydroquinate synthase</fullName>
        <shortName evidence="17">DHQS</shortName>
        <ecNumber evidence="6 17">4.2.3.4</ecNumber>
    </recommendedName>
</protein>
<keyword evidence="12 17" id="KW-0862">Zinc</keyword>
<comment type="catalytic activity">
    <reaction evidence="1 17">
        <text>7-phospho-2-dehydro-3-deoxy-D-arabino-heptonate = 3-dehydroquinate + phosphate</text>
        <dbReference type="Rhea" id="RHEA:21968"/>
        <dbReference type="ChEBI" id="CHEBI:32364"/>
        <dbReference type="ChEBI" id="CHEBI:43474"/>
        <dbReference type="ChEBI" id="CHEBI:58394"/>
        <dbReference type="EC" id="4.2.3.4"/>
    </reaction>
</comment>
<keyword evidence="14 17" id="KW-0057">Aromatic amino acid biosynthesis</keyword>
<feature type="binding site" evidence="17">
    <location>
        <position position="153"/>
    </location>
    <ligand>
        <name>NAD(+)</name>
        <dbReference type="ChEBI" id="CHEBI:57540"/>
    </ligand>
</feature>
<evidence type="ECO:0000256" key="2">
    <source>
        <dbReference type="ARBA" id="ARBA00001911"/>
    </source>
</evidence>
<evidence type="ECO:0000256" key="16">
    <source>
        <dbReference type="ARBA" id="ARBA00023285"/>
    </source>
</evidence>
<comment type="pathway">
    <text evidence="4 17">Metabolic intermediate biosynthesis; chorismate biosynthesis; chorismate from D-erythrose 4-phosphate and phosphoenolpyruvate: step 2/7.</text>
</comment>
<evidence type="ECO:0000256" key="13">
    <source>
        <dbReference type="ARBA" id="ARBA00023027"/>
    </source>
</evidence>
<keyword evidence="21" id="KW-1185">Reference proteome</keyword>
<dbReference type="InterPro" id="IPR030963">
    <property type="entry name" value="DHQ_synth_fam"/>
</dbReference>
<evidence type="ECO:0000256" key="15">
    <source>
        <dbReference type="ARBA" id="ARBA00023239"/>
    </source>
</evidence>
<keyword evidence="16 17" id="KW-0170">Cobalt</keyword>
<keyword evidence="15 17" id="KW-0456">Lyase</keyword>
<evidence type="ECO:0000256" key="3">
    <source>
        <dbReference type="ARBA" id="ARBA00004496"/>
    </source>
</evidence>
<evidence type="ECO:0000256" key="6">
    <source>
        <dbReference type="ARBA" id="ARBA00013031"/>
    </source>
</evidence>
<dbReference type="InterPro" id="IPR056179">
    <property type="entry name" value="DHQS_C"/>
</dbReference>
<dbReference type="Proteomes" id="UP000468766">
    <property type="component" value="Unassembled WGS sequence"/>
</dbReference>
<accession>A0A6I0F2M8</accession>
<dbReference type="Gene3D" id="1.20.1090.10">
    <property type="entry name" value="Dehydroquinate synthase-like - alpha domain"/>
    <property type="match status" value="1"/>
</dbReference>
<feature type="domain" description="3-dehydroquinate synthase C-terminal" evidence="19">
    <location>
        <begin position="192"/>
        <end position="335"/>
    </location>
</feature>
<evidence type="ECO:0000256" key="10">
    <source>
        <dbReference type="ARBA" id="ARBA00022723"/>
    </source>
</evidence>
<dbReference type="HAMAP" id="MF_00110">
    <property type="entry name" value="DHQ_synthase"/>
    <property type="match status" value="1"/>
</dbReference>
<dbReference type="FunFam" id="3.40.50.1970:FF:000001">
    <property type="entry name" value="3-dehydroquinate synthase"/>
    <property type="match status" value="1"/>
</dbReference>
<dbReference type="PANTHER" id="PTHR43622">
    <property type="entry name" value="3-DEHYDROQUINATE SYNTHASE"/>
    <property type="match status" value="1"/>
</dbReference>
<dbReference type="GO" id="GO:0003856">
    <property type="term" value="F:3-dehydroquinate synthase activity"/>
    <property type="evidence" value="ECO:0007669"/>
    <property type="project" value="UniProtKB-UniRule"/>
</dbReference>
<comment type="function">
    <text evidence="17">Catalyzes the conversion of 3-deoxy-D-arabino-heptulosonate 7-phosphate (DAHP) to dehydroquinate (DHQ).</text>
</comment>
<evidence type="ECO:0000256" key="11">
    <source>
        <dbReference type="ARBA" id="ARBA00022741"/>
    </source>
</evidence>
<keyword evidence="13 17" id="KW-0520">NAD</keyword>